<keyword evidence="4 7" id="KW-1133">Transmembrane helix</keyword>
<evidence type="ECO:0000259" key="11">
    <source>
        <dbReference type="Pfam" id="PF23487"/>
    </source>
</evidence>
<evidence type="ECO:0000259" key="10">
    <source>
        <dbReference type="Pfam" id="PF23486"/>
    </source>
</evidence>
<dbReference type="InterPro" id="IPR055423">
    <property type="entry name" value="Ig_TMEM132_5th"/>
</dbReference>
<dbReference type="InterPro" id="IPR031437">
    <property type="entry name" value="Ig_TMEM132_4th"/>
</dbReference>
<dbReference type="EMBL" id="CP111015">
    <property type="protein sequence ID" value="WAR02046.1"/>
    <property type="molecule type" value="Genomic_DNA"/>
</dbReference>
<feature type="transmembrane region" description="Helical" evidence="7">
    <location>
        <begin position="465"/>
        <end position="490"/>
    </location>
</feature>
<evidence type="ECO:0000256" key="3">
    <source>
        <dbReference type="ARBA" id="ARBA00022692"/>
    </source>
</evidence>
<sequence length="647" mass="72841">VTEILNVAVLNGVNQEYALRIYAVDDIDRLTDVTRNTKCHSVEVDVLKVSSDCSSVYVDGAENRGSHNVTIIAKYGQTTAFLDVAVWVPEERLDLQLSDTKLSRISITKRASDPFLKHPAYYYDKMAKSEPAKGRNCELLRQQALLEVYTRFYIQTPKQTEYFMGQGTYLKVTDLVKNRFRMSDNGVATLTSDNIIIGKEEGRTEIQLQSPRNGNVMAAREIQVSHDKVTIRQLNLRLVTGMTMFVEPSRSVPGALVATAHIDSNFLSEHHMGIIDVEVMYSDMTTMPLKYLSPADYFLEVETEDLTVIGVAVTDGPAYLPQVVAKGEGRGELLKVSLKVGESCSRKKSKPIIANTMYIDVDFSQERRVYNDNPYQMDAHYDTNRASDRWDDGEHKRPVYSIKTQSENDEYYDDKFRNDKLENDDELDLEMVRNALGELVEREPEARQEPLRTKTVTDDLTPLEIGMYVLLAVFCVAITVFLVNFVVFFVRYKRKQKPRKAGSTEAIKDANDWVWIGRATLERNSVYTHSSRTLMPEEDFNGNVNHNRNERPLSVGSSSSSGSSSQGSTSEGSSLCNSNRNSVVSTYKGSECSIRITANPLMEEGAMGGVPEETQSELGIPQGDYEAMGMTYDELLMYFDNLKESNA</sequence>
<reference evidence="12" key="1">
    <citation type="submission" date="2022-11" db="EMBL/GenBank/DDBJ databases">
        <title>Centuries of genome instability and evolution in soft-shell clam transmissible cancer (bioRxiv).</title>
        <authorList>
            <person name="Hart S.F.M."/>
            <person name="Yonemitsu M.A."/>
            <person name="Giersch R.M."/>
            <person name="Beal B.F."/>
            <person name="Arriagada G."/>
            <person name="Davis B.W."/>
            <person name="Ostrander E.A."/>
            <person name="Goff S.P."/>
            <person name="Metzger M.J."/>
        </authorList>
    </citation>
    <scope>NUCLEOTIDE SEQUENCE</scope>
    <source>
        <strain evidence="12">MELC-2E11</strain>
        <tissue evidence="12">Siphon/mantle</tissue>
    </source>
</reference>
<dbReference type="PANTHER" id="PTHR13388:SF11">
    <property type="entry name" value="DETONATOR, ISOFORM E"/>
    <property type="match status" value="1"/>
</dbReference>
<dbReference type="Pfam" id="PF23486">
    <property type="entry name" value="Ig_TMEM132_5th"/>
    <property type="match status" value="1"/>
</dbReference>
<dbReference type="Pfam" id="PF16070">
    <property type="entry name" value="Ig_TMEM132_4th"/>
    <property type="match status" value="1"/>
</dbReference>
<dbReference type="PANTHER" id="PTHR13388">
    <property type="entry name" value="DETONATOR, ISOFORM E"/>
    <property type="match status" value="1"/>
</dbReference>
<evidence type="ECO:0000256" key="5">
    <source>
        <dbReference type="ARBA" id="ARBA00023136"/>
    </source>
</evidence>
<dbReference type="Proteomes" id="UP001164746">
    <property type="component" value="Chromosome 4"/>
</dbReference>
<feature type="domain" description="Transmembrane protein TMEM132 C-terminal" evidence="8">
    <location>
        <begin position="455"/>
        <end position="520"/>
    </location>
</feature>
<feature type="region of interest" description="Disordered" evidence="6">
    <location>
        <begin position="535"/>
        <end position="579"/>
    </location>
</feature>
<keyword evidence="13" id="KW-1185">Reference proteome</keyword>
<comment type="subcellular location">
    <subcellularLocation>
        <location evidence="1">Membrane</location>
        <topology evidence="1">Single-pass type I membrane protein</topology>
    </subcellularLocation>
</comment>
<accession>A0ABY7DZE4</accession>
<dbReference type="Pfam" id="PF23487">
    <property type="entry name" value="Ig_TMEM132_6th"/>
    <property type="match status" value="1"/>
</dbReference>
<evidence type="ECO:0000256" key="4">
    <source>
        <dbReference type="ARBA" id="ARBA00022989"/>
    </source>
</evidence>
<protein>
    <submittedName>
        <fullName evidence="12">T132B-like protein</fullName>
    </submittedName>
</protein>
<name>A0ABY7DZE4_MYAAR</name>
<dbReference type="InterPro" id="IPR031436">
    <property type="entry name" value="TMEM132_C"/>
</dbReference>
<keyword evidence="5 7" id="KW-0472">Membrane</keyword>
<feature type="compositionally biased region" description="Low complexity" evidence="6">
    <location>
        <begin position="554"/>
        <end position="574"/>
    </location>
</feature>
<keyword evidence="3 7" id="KW-0812">Transmembrane</keyword>
<feature type="domain" description="Transmembrane protein TMEM132 fifth" evidence="10">
    <location>
        <begin position="95"/>
        <end position="229"/>
    </location>
</feature>
<feature type="domain" description="Transmembrane protein family 132 fourth" evidence="9">
    <location>
        <begin position="2"/>
        <end position="90"/>
    </location>
</feature>
<evidence type="ECO:0000256" key="6">
    <source>
        <dbReference type="SAM" id="MobiDB-lite"/>
    </source>
</evidence>
<evidence type="ECO:0000313" key="13">
    <source>
        <dbReference type="Proteomes" id="UP001164746"/>
    </source>
</evidence>
<dbReference type="Pfam" id="PF15706">
    <property type="entry name" value="TMEM132_C"/>
    <property type="match status" value="1"/>
</dbReference>
<evidence type="ECO:0000259" key="9">
    <source>
        <dbReference type="Pfam" id="PF16070"/>
    </source>
</evidence>
<evidence type="ECO:0000256" key="1">
    <source>
        <dbReference type="ARBA" id="ARBA00004479"/>
    </source>
</evidence>
<proteinExistence type="inferred from homology"/>
<feature type="non-terminal residue" evidence="12">
    <location>
        <position position="1"/>
    </location>
</feature>
<gene>
    <name evidence="12" type="ORF">MAR_008604</name>
</gene>
<feature type="domain" description="Transmembrane protein TMEM132 sixth" evidence="11">
    <location>
        <begin position="230"/>
        <end position="346"/>
    </location>
</feature>
<evidence type="ECO:0000256" key="7">
    <source>
        <dbReference type="SAM" id="Phobius"/>
    </source>
</evidence>
<evidence type="ECO:0000313" key="12">
    <source>
        <dbReference type="EMBL" id="WAR02046.1"/>
    </source>
</evidence>
<evidence type="ECO:0000256" key="2">
    <source>
        <dbReference type="ARBA" id="ARBA00006166"/>
    </source>
</evidence>
<dbReference type="InterPro" id="IPR026307">
    <property type="entry name" value="TMEM132"/>
</dbReference>
<dbReference type="InterPro" id="IPR055424">
    <property type="entry name" value="Ig_TMEM132_6th"/>
</dbReference>
<evidence type="ECO:0000259" key="8">
    <source>
        <dbReference type="Pfam" id="PF15706"/>
    </source>
</evidence>
<organism evidence="12 13">
    <name type="scientific">Mya arenaria</name>
    <name type="common">Soft-shell clam</name>
    <dbReference type="NCBI Taxonomy" id="6604"/>
    <lineage>
        <taxon>Eukaryota</taxon>
        <taxon>Metazoa</taxon>
        <taxon>Spiralia</taxon>
        <taxon>Lophotrochozoa</taxon>
        <taxon>Mollusca</taxon>
        <taxon>Bivalvia</taxon>
        <taxon>Autobranchia</taxon>
        <taxon>Heteroconchia</taxon>
        <taxon>Euheterodonta</taxon>
        <taxon>Imparidentia</taxon>
        <taxon>Neoheterodontei</taxon>
        <taxon>Myida</taxon>
        <taxon>Myoidea</taxon>
        <taxon>Myidae</taxon>
        <taxon>Mya</taxon>
    </lineage>
</organism>
<comment type="similarity">
    <text evidence="2">Belongs to the TMEM132 family.</text>
</comment>